<feature type="domain" description="BTB" evidence="1">
    <location>
        <begin position="22"/>
        <end position="82"/>
    </location>
</feature>
<dbReference type="PROSITE" id="PS50097">
    <property type="entry name" value="BTB"/>
    <property type="match status" value="1"/>
</dbReference>
<sequence>MTTPVVVQMHDFTEQFESGAFSDCRIKCGARVWNLHKVILTARCRFFEAALGGIFKESQTSEVFLDEEDPEILDQALRYIYSCNASHVDKLIIDDDNSDLSLKAYKTYIPLYVLADFLQLPGLCRDLHSRLHDRNRRLAAHIQRLPKRDGETSIHLGDAFTDDFVECARLAYSIPAQQTEKDCSGRPTPGGLRSIFVELFEFVGFQPLDDTLDALSLIAPGLLADVIKAMRHAHSFIPDENSENSTCVECGINPLTGVGQAMPTREWGQDCVARFTSARKGNFWARKGLCYECSVYYPKWEASK</sequence>
<name>A0AAV9G8P7_9PEZI</name>
<keyword evidence="3" id="KW-1185">Reference proteome</keyword>
<dbReference type="CDD" id="cd18186">
    <property type="entry name" value="BTB_POZ_ZBTB_KLHL-like"/>
    <property type="match status" value="1"/>
</dbReference>
<gene>
    <name evidence="2" type="ORF">QBC34DRAFT_179911</name>
</gene>
<dbReference type="Gene3D" id="3.30.710.10">
    <property type="entry name" value="Potassium Channel Kv1.1, Chain A"/>
    <property type="match status" value="1"/>
</dbReference>
<dbReference type="Proteomes" id="UP001321760">
    <property type="component" value="Unassembled WGS sequence"/>
</dbReference>
<dbReference type="AlphaFoldDB" id="A0AAV9G8P7"/>
<reference evidence="2" key="1">
    <citation type="journal article" date="2023" name="Mol. Phylogenet. Evol.">
        <title>Genome-scale phylogeny and comparative genomics of the fungal order Sordariales.</title>
        <authorList>
            <person name="Hensen N."/>
            <person name="Bonometti L."/>
            <person name="Westerberg I."/>
            <person name="Brannstrom I.O."/>
            <person name="Guillou S."/>
            <person name="Cros-Aarteil S."/>
            <person name="Calhoun S."/>
            <person name="Haridas S."/>
            <person name="Kuo A."/>
            <person name="Mondo S."/>
            <person name="Pangilinan J."/>
            <person name="Riley R."/>
            <person name="LaButti K."/>
            <person name="Andreopoulos B."/>
            <person name="Lipzen A."/>
            <person name="Chen C."/>
            <person name="Yan M."/>
            <person name="Daum C."/>
            <person name="Ng V."/>
            <person name="Clum A."/>
            <person name="Steindorff A."/>
            <person name="Ohm R.A."/>
            <person name="Martin F."/>
            <person name="Silar P."/>
            <person name="Natvig D.O."/>
            <person name="Lalanne C."/>
            <person name="Gautier V."/>
            <person name="Ament-Velasquez S.L."/>
            <person name="Kruys A."/>
            <person name="Hutchinson M.I."/>
            <person name="Powell A.J."/>
            <person name="Barry K."/>
            <person name="Miller A.N."/>
            <person name="Grigoriev I.V."/>
            <person name="Debuchy R."/>
            <person name="Gladieux P."/>
            <person name="Hiltunen Thoren M."/>
            <person name="Johannesson H."/>
        </authorList>
    </citation>
    <scope>NUCLEOTIDE SEQUENCE</scope>
    <source>
        <strain evidence="2">PSN243</strain>
    </source>
</reference>
<proteinExistence type="predicted"/>
<dbReference type="PANTHER" id="PTHR24413">
    <property type="entry name" value="SPECKLE-TYPE POZ PROTEIN"/>
    <property type="match status" value="1"/>
</dbReference>
<dbReference type="SMART" id="SM00225">
    <property type="entry name" value="BTB"/>
    <property type="match status" value="1"/>
</dbReference>
<accession>A0AAV9G8P7</accession>
<comment type="caution">
    <text evidence="2">The sequence shown here is derived from an EMBL/GenBank/DDBJ whole genome shotgun (WGS) entry which is preliminary data.</text>
</comment>
<dbReference type="Pfam" id="PF00651">
    <property type="entry name" value="BTB"/>
    <property type="match status" value="1"/>
</dbReference>
<reference evidence="2" key="2">
    <citation type="submission" date="2023-05" db="EMBL/GenBank/DDBJ databases">
        <authorList>
            <consortium name="Lawrence Berkeley National Laboratory"/>
            <person name="Steindorff A."/>
            <person name="Hensen N."/>
            <person name="Bonometti L."/>
            <person name="Westerberg I."/>
            <person name="Brannstrom I.O."/>
            <person name="Guillou S."/>
            <person name="Cros-Aarteil S."/>
            <person name="Calhoun S."/>
            <person name="Haridas S."/>
            <person name="Kuo A."/>
            <person name="Mondo S."/>
            <person name="Pangilinan J."/>
            <person name="Riley R."/>
            <person name="Labutti K."/>
            <person name="Andreopoulos B."/>
            <person name="Lipzen A."/>
            <person name="Chen C."/>
            <person name="Yanf M."/>
            <person name="Daum C."/>
            <person name="Ng V."/>
            <person name="Clum A."/>
            <person name="Ohm R."/>
            <person name="Martin F."/>
            <person name="Silar P."/>
            <person name="Natvig D."/>
            <person name="Lalanne C."/>
            <person name="Gautier V."/>
            <person name="Ament-Velasquez S.L."/>
            <person name="Kruys A."/>
            <person name="Hutchinson M.I."/>
            <person name="Powell A.J."/>
            <person name="Barry K."/>
            <person name="Miller A.N."/>
            <person name="Grigoriev I.V."/>
            <person name="Debuchy R."/>
            <person name="Gladieux P."/>
            <person name="Thoren M.H."/>
            <person name="Johannesson H."/>
        </authorList>
    </citation>
    <scope>NUCLEOTIDE SEQUENCE</scope>
    <source>
        <strain evidence="2">PSN243</strain>
    </source>
</reference>
<evidence type="ECO:0000313" key="2">
    <source>
        <dbReference type="EMBL" id="KAK4444730.1"/>
    </source>
</evidence>
<dbReference type="InterPro" id="IPR011333">
    <property type="entry name" value="SKP1/BTB/POZ_sf"/>
</dbReference>
<organism evidence="2 3">
    <name type="scientific">Podospora aff. communis PSN243</name>
    <dbReference type="NCBI Taxonomy" id="3040156"/>
    <lineage>
        <taxon>Eukaryota</taxon>
        <taxon>Fungi</taxon>
        <taxon>Dikarya</taxon>
        <taxon>Ascomycota</taxon>
        <taxon>Pezizomycotina</taxon>
        <taxon>Sordariomycetes</taxon>
        <taxon>Sordariomycetidae</taxon>
        <taxon>Sordariales</taxon>
        <taxon>Podosporaceae</taxon>
        <taxon>Podospora</taxon>
    </lineage>
</organism>
<evidence type="ECO:0000313" key="3">
    <source>
        <dbReference type="Proteomes" id="UP001321760"/>
    </source>
</evidence>
<dbReference type="SUPFAM" id="SSF54695">
    <property type="entry name" value="POZ domain"/>
    <property type="match status" value="1"/>
</dbReference>
<dbReference type="InterPro" id="IPR000210">
    <property type="entry name" value="BTB/POZ_dom"/>
</dbReference>
<dbReference type="EMBL" id="MU865973">
    <property type="protein sequence ID" value="KAK4444730.1"/>
    <property type="molecule type" value="Genomic_DNA"/>
</dbReference>
<protein>
    <submittedName>
        <fullName evidence="2">BTB/POZ protein</fullName>
    </submittedName>
</protein>
<evidence type="ECO:0000259" key="1">
    <source>
        <dbReference type="PROSITE" id="PS50097"/>
    </source>
</evidence>